<reference evidence="1 2" key="1">
    <citation type="journal article" date="2015" name="Genome Biol.">
        <title>Comparative genomics of Steinernema reveals deeply conserved gene regulatory networks.</title>
        <authorList>
            <person name="Dillman A.R."/>
            <person name="Macchietto M."/>
            <person name="Porter C.F."/>
            <person name="Rogers A."/>
            <person name="Williams B."/>
            <person name="Antoshechkin I."/>
            <person name="Lee M.M."/>
            <person name="Goodwin Z."/>
            <person name="Lu X."/>
            <person name="Lewis E.E."/>
            <person name="Goodrich-Blair H."/>
            <person name="Stock S.P."/>
            <person name="Adams B.J."/>
            <person name="Sternberg P.W."/>
            <person name="Mortazavi A."/>
        </authorList>
    </citation>
    <scope>NUCLEOTIDE SEQUENCE [LARGE SCALE GENOMIC DNA]</scope>
    <source>
        <strain evidence="1 2">ALL</strain>
    </source>
</reference>
<gene>
    <name evidence="1" type="ORF">L596_016777</name>
</gene>
<accession>A0A4U5NK65</accession>
<comment type="caution">
    <text evidence="1">The sequence shown here is derived from an EMBL/GenBank/DDBJ whole genome shotgun (WGS) entry which is preliminary data.</text>
</comment>
<organism evidence="1 2">
    <name type="scientific">Steinernema carpocapsae</name>
    <name type="common">Entomopathogenic nematode</name>
    <dbReference type="NCBI Taxonomy" id="34508"/>
    <lineage>
        <taxon>Eukaryota</taxon>
        <taxon>Metazoa</taxon>
        <taxon>Ecdysozoa</taxon>
        <taxon>Nematoda</taxon>
        <taxon>Chromadorea</taxon>
        <taxon>Rhabditida</taxon>
        <taxon>Tylenchina</taxon>
        <taxon>Panagrolaimomorpha</taxon>
        <taxon>Strongyloidoidea</taxon>
        <taxon>Steinernematidae</taxon>
        <taxon>Steinernema</taxon>
    </lineage>
</organism>
<evidence type="ECO:0000313" key="1">
    <source>
        <dbReference type="EMBL" id="TKR83140.1"/>
    </source>
</evidence>
<keyword evidence="2" id="KW-1185">Reference proteome</keyword>
<dbReference type="EMBL" id="AZBU02000004">
    <property type="protein sequence ID" value="TKR83140.1"/>
    <property type="molecule type" value="Genomic_DNA"/>
</dbReference>
<protein>
    <submittedName>
        <fullName evidence="1">Uncharacterized protein</fullName>
    </submittedName>
</protein>
<dbReference type="Proteomes" id="UP000298663">
    <property type="component" value="Unassembled WGS sequence"/>
</dbReference>
<sequence>MRSRRHLLVLFGKFTSDLFKKLELHFAISLIFKNWQSLNYGESSHLKRILANVKQEDLPKLAKLLRIQSKASVSIT</sequence>
<name>A0A4U5NK65_STECR</name>
<evidence type="ECO:0000313" key="2">
    <source>
        <dbReference type="Proteomes" id="UP000298663"/>
    </source>
</evidence>
<proteinExistence type="predicted"/>
<reference evidence="1 2" key="2">
    <citation type="journal article" date="2019" name="G3 (Bethesda)">
        <title>Hybrid Assembly of the Genome of the Entomopathogenic Nematode Steinernema carpocapsae Identifies the X-Chromosome.</title>
        <authorList>
            <person name="Serra L."/>
            <person name="Macchietto M."/>
            <person name="Macias-Munoz A."/>
            <person name="McGill C.J."/>
            <person name="Rodriguez I.M."/>
            <person name="Rodriguez B."/>
            <person name="Murad R."/>
            <person name="Mortazavi A."/>
        </authorList>
    </citation>
    <scope>NUCLEOTIDE SEQUENCE [LARGE SCALE GENOMIC DNA]</scope>
    <source>
        <strain evidence="1 2">ALL</strain>
    </source>
</reference>
<dbReference type="AlphaFoldDB" id="A0A4U5NK65"/>